<keyword evidence="2" id="KW-1185">Reference proteome</keyword>
<gene>
    <name evidence="1" type="ORF">LTR37_013700</name>
</gene>
<name>A0ACC3MXD2_9PEZI</name>
<accession>A0ACC3MXD2</accession>
<sequence>MMCNRTLLQIVCALLLLIARAASTRYISPDDLVKVRLFSAYAGAAYCAQNYLDPGNETVVFPNTPFPSNSTGQIFHSFVNVSDALTTGTVALDHARQLVVISFRGTVSQEDWQTNLDLLLDDASDVCGEGCFVHSGFLESWRGARHLVLNAWSALQMSYQHYQTVVTGHSLGGALAHLCAIELKTRWPDASVSLYTYGSPRVGNQVFASFVEQSPGSDNYRLTHLNDPVPRLNKAFGYAHAGPEYHITSPHIPDVLSANKSTLAKPANMIVRSGDVQVFAGPENESGNLSYDCANIAMHDEYFLHIADCATYSEVSLLGGKFGSRDGAMF</sequence>
<dbReference type="Proteomes" id="UP001281147">
    <property type="component" value="Unassembled WGS sequence"/>
</dbReference>
<dbReference type="EMBL" id="JAUTXU010000136">
    <property type="protein sequence ID" value="KAK3704726.1"/>
    <property type="molecule type" value="Genomic_DNA"/>
</dbReference>
<proteinExistence type="predicted"/>
<organism evidence="1 2">
    <name type="scientific">Vermiconidia calcicola</name>
    <dbReference type="NCBI Taxonomy" id="1690605"/>
    <lineage>
        <taxon>Eukaryota</taxon>
        <taxon>Fungi</taxon>
        <taxon>Dikarya</taxon>
        <taxon>Ascomycota</taxon>
        <taxon>Pezizomycotina</taxon>
        <taxon>Dothideomycetes</taxon>
        <taxon>Dothideomycetidae</taxon>
        <taxon>Mycosphaerellales</taxon>
        <taxon>Extremaceae</taxon>
        <taxon>Vermiconidia</taxon>
    </lineage>
</organism>
<protein>
    <submittedName>
        <fullName evidence="1">Uncharacterized protein</fullName>
    </submittedName>
</protein>
<reference evidence="1" key="1">
    <citation type="submission" date="2023-07" db="EMBL/GenBank/DDBJ databases">
        <title>Black Yeasts Isolated from many extreme environments.</title>
        <authorList>
            <person name="Coleine C."/>
            <person name="Stajich J.E."/>
            <person name="Selbmann L."/>
        </authorList>
    </citation>
    <scope>NUCLEOTIDE SEQUENCE</scope>
    <source>
        <strain evidence="1">CCFEE 5714</strain>
    </source>
</reference>
<evidence type="ECO:0000313" key="2">
    <source>
        <dbReference type="Proteomes" id="UP001281147"/>
    </source>
</evidence>
<evidence type="ECO:0000313" key="1">
    <source>
        <dbReference type="EMBL" id="KAK3704726.1"/>
    </source>
</evidence>
<comment type="caution">
    <text evidence="1">The sequence shown here is derived from an EMBL/GenBank/DDBJ whole genome shotgun (WGS) entry which is preliminary data.</text>
</comment>